<dbReference type="Gene3D" id="2.70.160.11">
    <property type="entry name" value="Hnrnp arginine n-methyltransferase1"/>
    <property type="match status" value="1"/>
</dbReference>
<evidence type="ECO:0000256" key="2">
    <source>
        <dbReference type="ARBA" id="ARBA00022679"/>
    </source>
</evidence>
<feature type="region of interest" description="Disordered" evidence="5">
    <location>
        <begin position="55"/>
        <end position="81"/>
    </location>
</feature>
<dbReference type="PANTHER" id="PTHR11006">
    <property type="entry name" value="PROTEIN ARGININE N-METHYLTRANSFERASE"/>
    <property type="match status" value="1"/>
</dbReference>
<dbReference type="GO" id="GO:0042054">
    <property type="term" value="F:histone methyltransferase activity"/>
    <property type="evidence" value="ECO:0007669"/>
    <property type="project" value="TreeGrafter"/>
</dbReference>
<dbReference type="KEGG" id="pti:PHATRDRAFT_49245"/>
<dbReference type="HOGENOM" id="CLU_306871_0_0_1"/>
<dbReference type="GO" id="GO:0032259">
    <property type="term" value="P:methylation"/>
    <property type="evidence" value="ECO:0007669"/>
    <property type="project" value="UniProtKB-KW"/>
</dbReference>
<organism evidence="7 8">
    <name type="scientific">Phaeodactylum tricornutum (strain CCAP 1055/1)</name>
    <dbReference type="NCBI Taxonomy" id="556484"/>
    <lineage>
        <taxon>Eukaryota</taxon>
        <taxon>Sar</taxon>
        <taxon>Stramenopiles</taxon>
        <taxon>Ochrophyta</taxon>
        <taxon>Bacillariophyta</taxon>
        <taxon>Bacillariophyceae</taxon>
        <taxon>Bacillariophycidae</taxon>
        <taxon>Naviculales</taxon>
        <taxon>Phaeodactylaceae</taxon>
        <taxon>Phaeodactylum</taxon>
    </lineage>
</organism>
<dbReference type="EMBL" id="CM000623">
    <property type="protein sequence ID" value="EEC44529.1"/>
    <property type="molecule type" value="Genomic_DNA"/>
</dbReference>
<accession>B7G9Z3</accession>
<dbReference type="InParanoid" id="B7G9Z3"/>
<dbReference type="InterPro" id="IPR025799">
    <property type="entry name" value="Arg_MeTrfase"/>
</dbReference>
<gene>
    <name evidence="7" type="ORF">PHATRDRAFT_49245</name>
</gene>
<dbReference type="eggNOG" id="KOG1501">
    <property type="taxonomic scope" value="Eukaryota"/>
</dbReference>
<evidence type="ECO:0000256" key="3">
    <source>
        <dbReference type="ARBA" id="ARBA00022691"/>
    </source>
</evidence>
<sequence length="717" mass="79686">MATTTDTETVDDSTTHNNILERAFQTARYNEIVTVTLEDGVTEVSLVPCLDETNGNVQWNPLPLPDTNSSSVDDDGSDNNESFRIGVRRHLQTKRWIFPMLNDTVRNDLYQKAIDRAVTYLSGSQSEDTMWHVWDVGTGTGLLGMMAATAIRKNDRPDTDVQRSRDGGVKVVRAFEMSAPMAMVARQTVRDNHLADRVHVHNAHSAQIAPLHATRDATDRMPGGDDIDDVSTRTPSVLLCVSELLEDGLLGEGWLPAIRDVWNRHWSPQSHHHCHHMKKAIIIPQQARVYAQAVTADNDWISMYYPPTRQHGNATSMSLTLDAQGTSLVDMPVVRIPLHARTLLHTPVDPNDCTRRPPALRVLSDPFKALDISVQRDIIPGPEGQACTLLVPVTHSGTVHGFLVWWELDLWTAHDNDDDTLTYSTSPHTGMAWQDHWHVVLHVLRDTQKVQKGETMTVQASHDDTAITLLPIISAPAPPPSKRIRTEPNSGHHALITPSRALQLNDTARASFLDQAITHALSVKGPDQLVLDVSDFSWCAIVAARQGATQVVSLEASSSNTSLPHTTARVAQLGNQLPRAPHGRFEILQAHAEQLTISALGDVPADIVVAEPYYELLENWHLEEAINYYNLVRALRRTKLITPDACVIPSICRVMGCAIQSDQLRSAYRACGDEKGKIHGLDHQYVNAIGADFHQYNLNLPMWQYEYQMLSAPSESR</sequence>
<reference evidence="7 8" key="1">
    <citation type="journal article" date="2008" name="Nature">
        <title>The Phaeodactylum genome reveals the evolutionary history of diatom genomes.</title>
        <authorList>
            <person name="Bowler C."/>
            <person name="Allen A.E."/>
            <person name="Badger J.H."/>
            <person name="Grimwood J."/>
            <person name="Jabbari K."/>
            <person name="Kuo A."/>
            <person name="Maheswari U."/>
            <person name="Martens C."/>
            <person name="Maumus F."/>
            <person name="Otillar R.P."/>
            <person name="Rayko E."/>
            <person name="Salamov A."/>
            <person name="Vandepoele K."/>
            <person name="Beszteri B."/>
            <person name="Gruber A."/>
            <person name="Heijde M."/>
            <person name="Katinka M."/>
            <person name="Mock T."/>
            <person name="Valentin K."/>
            <person name="Verret F."/>
            <person name="Berges J.A."/>
            <person name="Brownlee C."/>
            <person name="Cadoret J.P."/>
            <person name="Chiovitti A."/>
            <person name="Choi C.J."/>
            <person name="Coesel S."/>
            <person name="De Martino A."/>
            <person name="Detter J.C."/>
            <person name="Durkin C."/>
            <person name="Falciatore A."/>
            <person name="Fournet J."/>
            <person name="Haruta M."/>
            <person name="Huysman M.J."/>
            <person name="Jenkins B.D."/>
            <person name="Jiroutova K."/>
            <person name="Jorgensen R.E."/>
            <person name="Joubert Y."/>
            <person name="Kaplan A."/>
            <person name="Kroger N."/>
            <person name="Kroth P.G."/>
            <person name="La Roche J."/>
            <person name="Lindquist E."/>
            <person name="Lommer M."/>
            <person name="Martin-Jezequel V."/>
            <person name="Lopez P.J."/>
            <person name="Lucas S."/>
            <person name="Mangogna M."/>
            <person name="McGinnis K."/>
            <person name="Medlin L.K."/>
            <person name="Montsant A."/>
            <person name="Oudot-Le Secq M.P."/>
            <person name="Napoli C."/>
            <person name="Obornik M."/>
            <person name="Parker M.S."/>
            <person name="Petit J.L."/>
            <person name="Porcel B.M."/>
            <person name="Poulsen N."/>
            <person name="Robison M."/>
            <person name="Rychlewski L."/>
            <person name="Rynearson T.A."/>
            <person name="Schmutz J."/>
            <person name="Shapiro H."/>
            <person name="Siaut M."/>
            <person name="Stanley M."/>
            <person name="Sussman M.R."/>
            <person name="Taylor A.R."/>
            <person name="Vardi A."/>
            <person name="von Dassow P."/>
            <person name="Vyverman W."/>
            <person name="Willis A."/>
            <person name="Wyrwicz L.S."/>
            <person name="Rokhsar D.S."/>
            <person name="Weissenbach J."/>
            <person name="Armbrust E.V."/>
            <person name="Green B.R."/>
            <person name="Van de Peer Y."/>
            <person name="Grigoriev I.V."/>
        </authorList>
    </citation>
    <scope>NUCLEOTIDE SEQUENCE [LARGE SCALE GENOMIC DNA]</scope>
    <source>
        <strain evidence="7 8">CCAP 1055/1</strain>
    </source>
</reference>
<evidence type="ECO:0000256" key="5">
    <source>
        <dbReference type="SAM" id="MobiDB-lite"/>
    </source>
</evidence>
<evidence type="ECO:0000256" key="4">
    <source>
        <dbReference type="PROSITE-ProRule" id="PRU01015"/>
    </source>
</evidence>
<dbReference type="SUPFAM" id="SSF53335">
    <property type="entry name" value="S-adenosyl-L-methionine-dependent methyltransferases"/>
    <property type="match status" value="2"/>
</dbReference>
<dbReference type="Pfam" id="PF22528">
    <property type="entry name" value="PRMT_C"/>
    <property type="match status" value="1"/>
</dbReference>
<dbReference type="GO" id="GO:0016274">
    <property type="term" value="F:protein-arginine N-methyltransferase activity"/>
    <property type="evidence" value="ECO:0007669"/>
    <property type="project" value="InterPro"/>
</dbReference>
<evidence type="ECO:0000259" key="6">
    <source>
        <dbReference type="Pfam" id="PF22528"/>
    </source>
</evidence>
<evidence type="ECO:0000313" key="8">
    <source>
        <dbReference type="Proteomes" id="UP000000759"/>
    </source>
</evidence>
<protein>
    <recommendedName>
        <fullName evidence="6">Protein arginine N-methyltransferase domain-containing protein</fullName>
    </recommendedName>
</protein>
<dbReference type="STRING" id="556484.B7G9Z3"/>
<dbReference type="OrthoDB" id="412876at2759"/>
<proteinExistence type="predicted"/>
<dbReference type="InterPro" id="IPR029063">
    <property type="entry name" value="SAM-dependent_MTases_sf"/>
</dbReference>
<dbReference type="RefSeq" id="XP_002183860.1">
    <property type="nucleotide sequence ID" value="XM_002183824.1"/>
</dbReference>
<dbReference type="InterPro" id="IPR055135">
    <property type="entry name" value="PRMT_dom"/>
</dbReference>
<keyword evidence="8" id="KW-1185">Reference proteome</keyword>
<keyword evidence="3 4" id="KW-0949">S-adenosyl-L-methionine</keyword>
<feature type="domain" description="Protein arginine N-methyltransferase" evidence="6">
    <location>
        <begin position="362"/>
        <end position="461"/>
    </location>
</feature>
<keyword evidence="1 4" id="KW-0489">Methyltransferase</keyword>
<dbReference type="PANTHER" id="PTHR11006:SF4">
    <property type="entry name" value="PROTEIN ARGININE N-METHYLTRANSFERASE 7"/>
    <property type="match status" value="1"/>
</dbReference>
<dbReference type="CDD" id="cd02440">
    <property type="entry name" value="AdoMet_MTases"/>
    <property type="match status" value="1"/>
</dbReference>
<dbReference type="GeneID" id="7195542"/>
<dbReference type="AlphaFoldDB" id="B7G9Z3"/>
<dbReference type="Gene3D" id="3.40.50.150">
    <property type="entry name" value="Vaccinia Virus protein VP39"/>
    <property type="match status" value="2"/>
</dbReference>
<dbReference type="Proteomes" id="UP000000759">
    <property type="component" value="Chromosome 21"/>
</dbReference>
<dbReference type="PaxDb" id="2850-Phatr49245"/>
<reference evidence="8" key="2">
    <citation type="submission" date="2008-08" db="EMBL/GenBank/DDBJ databases">
        <authorList>
            <consortium name="Diatom Consortium"/>
            <person name="Grigoriev I."/>
            <person name="Grimwood J."/>
            <person name="Kuo A."/>
            <person name="Otillar R.P."/>
            <person name="Salamov A."/>
            <person name="Detter J.C."/>
            <person name="Lindquist E."/>
            <person name="Shapiro H."/>
            <person name="Lucas S."/>
            <person name="Glavina del Rio T."/>
            <person name="Pitluck S."/>
            <person name="Rokhsar D."/>
            <person name="Bowler C."/>
        </authorList>
    </citation>
    <scope>GENOME REANNOTATION</scope>
    <source>
        <strain evidence="8">CCAP 1055/1</strain>
    </source>
</reference>
<keyword evidence="2 4" id="KW-0808">Transferase</keyword>
<evidence type="ECO:0000313" key="7">
    <source>
        <dbReference type="EMBL" id="EEC44529.1"/>
    </source>
</evidence>
<evidence type="ECO:0000256" key="1">
    <source>
        <dbReference type="ARBA" id="ARBA00022603"/>
    </source>
</evidence>
<name>B7G9Z3_PHATC</name>
<dbReference type="PROSITE" id="PS51678">
    <property type="entry name" value="SAM_MT_PRMT"/>
    <property type="match status" value="1"/>
</dbReference>